<dbReference type="InterPro" id="IPR046960">
    <property type="entry name" value="PPR_At4g14850-like_plant"/>
</dbReference>
<evidence type="ECO:0000313" key="4">
    <source>
        <dbReference type="Proteomes" id="UP000825935"/>
    </source>
</evidence>
<evidence type="ECO:0000256" key="1">
    <source>
        <dbReference type="ARBA" id="ARBA00022737"/>
    </source>
</evidence>
<dbReference type="FunFam" id="1.25.40.10:FF:000158">
    <property type="entry name" value="pentatricopeptide repeat-containing protein At2g33680"/>
    <property type="match status" value="1"/>
</dbReference>
<accession>A0A8T2S211</accession>
<feature type="repeat" description="PPR" evidence="2">
    <location>
        <begin position="402"/>
        <end position="436"/>
    </location>
</feature>
<dbReference type="InterPro" id="IPR011990">
    <property type="entry name" value="TPR-like_helical_dom_sf"/>
</dbReference>
<proteinExistence type="predicted"/>
<dbReference type="GO" id="GO:0003723">
    <property type="term" value="F:RNA binding"/>
    <property type="evidence" value="ECO:0007669"/>
    <property type="project" value="InterPro"/>
</dbReference>
<dbReference type="AlphaFoldDB" id="A0A8T2S211"/>
<evidence type="ECO:0000313" key="3">
    <source>
        <dbReference type="EMBL" id="KAH7302532.1"/>
    </source>
</evidence>
<dbReference type="Pfam" id="PF01535">
    <property type="entry name" value="PPR"/>
    <property type="match status" value="3"/>
</dbReference>
<dbReference type="GO" id="GO:0009451">
    <property type="term" value="P:RNA modification"/>
    <property type="evidence" value="ECO:0007669"/>
    <property type="project" value="InterPro"/>
</dbReference>
<evidence type="ECO:0008006" key="5">
    <source>
        <dbReference type="Google" id="ProtNLM"/>
    </source>
</evidence>
<dbReference type="Pfam" id="PF13041">
    <property type="entry name" value="PPR_2"/>
    <property type="match status" value="5"/>
</dbReference>
<feature type="repeat" description="PPR" evidence="2">
    <location>
        <begin position="606"/>
        <end position="641"/>
    </location>
</feature>
<gene>
    <name evidence="3" type="ORF">KP509_23G076700</name>
</gene>
<dbReference type="EMBL" id="CM035428">
    <property type="protein sequence ID" value="KAH7302532.1"/>
    <property type="molecule type" value="Genomic_DNA"/>
</dbReference>
<dbReference type="PROSITE" id="PS51375">
    <property type="entry name" value="PPR"/>
    <property type="match status" value="10"/>
</dbReference>
<dbReference type="PANTHER" id="PTHR24015">
    <property type="entry name" value="OS07G0578800 PROTEIN-RELATED"/>
    <property type="match status" value="1"/>
</dbReference>
<keyword evidence="1" id="KW-0677">Repeat</keyword>
<dbReference type="FunFam" id="1.25.40.10:FF:000073">
    <property type="entry name" value="Pentatricopeptide repeat-containing protein chloroplastic"/>
    <property type="match status" value="2"/>
</dbReference>
<sequence length="743" mass="82266">MFHLGMEKVWNLPSLGMENDRTFYLKVPTQGWDSSNQWHDPSYVELPHFLAKHSMWLHGWHPLIKEGFDSTETLVSMNEPQKPSGRSYIHDAPPSRAQTEAAAFVRRLRVCTKTKDLRQGQAIHDAIVKRRLFVECSDALIIMYASCGELEKARALLDAHNSKDIIAWTALIAGYARLGQEQDAISCFERMQIEGIPRNKVTYLSALKACASMKAAEIGNAIHDEIARCGLQDDVKLATALVDMYAKCGYLSKALDVFNQLNVRDVVAWNALIFGYVKKGYDSKGLECFNLMEKEGVLADEVTYLAILKACASIGDIDRGREIHDALTKQGLLENNILLGSSLVDMYTKCNALSEAQALLENLPFRDVVLWSALVAGYAQAGQGDKALECYERMQNEGIFPNAVTYTCILKACAIVGDSVKGEQIHDEIVKRGMLKDNVMLGSSLIHMYAKCGAFSKAESVLGNLLVRDVVCWNAIITGYVLVDKCEQAICCFKRMKDEGISPDDVTYACILKAYTILGDISSGKQIHEEVAKQGLLLHNVVLGNCLVEMYAKCGDLSKAQNILDHLPSRDVVSWSALMTGYVQEGLGEKALNCLKLMQHEGITPNIVIFNCALNACNHLGWIDEGHKIFINMMGYHGLKPNIECYTSLIDLCGRAGHLPKVVQLIQEMPAFECDEIWLVLMSACQKWGDVEVGEWAFKKAIKIDKSSGPAYVLMANIYSAAGMQESADITKSMAKAAHEDSV</sequence>
<reference evidence="3 4" key="1">
    <citation type="submission" date="2021-08" db="EMBL/GenBank/DDBJ databases">
        <title>WGS assembly of Ceratopteris richardii.</title>
        <authorList>
            <person name="Marchant D.B."/>
            <person name="Chen G."/>
            <person name="Jenkins J."/>
            <person name="Shu S."/>
            <person name="Leebens-Mack J."/>
            <person name="Grimwood J."/>
            <person name="Schmutz J."/>
            <person name="Soltis P."/>
            <person name="Soltis D."/>
            <person name="Chen Z.-H."/>
        </authorList>
    </citation>
    <scope>NUCLEOTIDE SEQUENCE [LARGE SCALE GENOMIC DNA]</scope>
    <source>
        <strain evidence="3">Whitten #5841</strain>
        <tissue evidence="3">Leaf</tissue>
    </source>
</reference>
<evidence type="ECO:0000256" key="2">
    <source>
        <dbReference type="PROSITE-ProRule" id="PRU00708"/>
    </source>
</evidence>
<feature type="repeat" description="PPR" evidence="2">
    <location>
        <begin position="367"/>
        <end position="401"/>
    </location>
</feature>
<feature type="repeat" description="PPR" evidence="2">
    <location>
        <begin position="504"/>
        <end position="538"/>
    </location>
</feature>
<protein>
    <recommendedName>
        <fullName evidence="5">Pentatricopeptide repeat-containing protein</fullName>
    </recommendedName>
</protein>
<name>A0A8T2S211_CERRI</name>
<feature type="repeat" description="PPR" evidence="2">
    <location>
        <begin position="642"/>
        <end position="676"/>
    </location>
</feature>
<dbReference type="SUPFAM" id="SSF48452">
    <property type="entry name" value="TPR-like"/>
    <property type="match status" value="1"/>
</dbReference>
<dbReference type="Gene3D" id="1.25.40.10">
    <property type="entry name" value="Tetratricopeptide repeat domain"/>
    <property type="match status" value="5"/>
</dbReference>
<dbReference type="GO" id="GO:0048731">
    <property type="term" value="P:system development"/>
    <property type="evidence" value="ECO:0007669"/>
    <property type="project" value="UniProtKB-ARBA"/>
</dbReference>
<dbReference type="FunFam" id="1.25.40.10:FF:000144">
    <property type="entry name" value="Pentatricopeptide repeat-containing protein, mitochondrial"/>
    <property type="match status" value="1"/>
</dbReference>
<feature type="repeat" description="PPR" evidence="2">
    <location>
        <begin position="300"/>
        <end position="334"/>
    </location>
</feature>
<feature type="repeat" description="PPR" evidence="2">
    <location>
        <begin position="571"/>
        <end position="605"/>
    </location>
</feature>
<feature type="repeat" description="PPR" evidence="2">
    <location>
        <begin position="164"/>
        <end position="198"/>
    </location>
</feature>
<dbReference type="NCBIfam" id="TIGR00756">
    <property type="entry name" value="PPR"/>
    <property type="match status" value="6"/>
</dbReference>
<dbReference type="OrthoDB" id="185373at2759"/>
<dbReference type="Proteomes" id="UP000825935">
    <property type="component" value="Chromosome 23"/>
</dbReference>
<feature type="repeat" description="PPR" evidence="2">
    <location>
        <begin position="265"/>
        <end position="299"/>
    </location>
</feature>
<dbReference type="PANTHER" id="PTHR24015:SF548">
    <property type="entry name" value="OS08G0340900 PROTEIN"/>
    <property type="match status" value="1"/>
</dbReference>
<feature type="repeat" description="PPR" evidence="2">
    <location>
        <begin position="469"/>
        <end position="503"/>
    </location>
</feature>
<comment type="caution">
    <text evidence="3">The sequence shown here is derived from an EMBL/GenBank/DDBJ whole genome shotgun (WGS) entry which is preliminary data.</text>
</comment>
<keyword evidence="4" id="KW-1185">Reference proteome</keyword>
<organism evidence="3 4">
    <name type="scientific">Ceratopteris richardii</name>
    <name type="common">Triangle waterfern</name>
    <dbReference type="NCBI Taxonomy" id="49495"/>
    <lineage>
        <taxon>Eukaryota</taxon>
        <taxon>Viridiplantae</taxon>
        <taxon>Streptophyta</taxon>
        <taxon>Embryophyta</taxon>
        <taxon>Tracheophyta</taxon>
        <taxon>Polypodiopsida</taxon>
        <taxon>Polypodiidae</taxon>
        <taxon>Polypodiales</taxon>
        <taxon>Pteridineae</taxon>
        <taxon>Pteridaceae</taxon>
        <taxon>Parkerioideae</taxon>
        <taxon>Ceratopteris</taxon>
    </lineage>
</organism>
<dbReference type="InterPro" id="IPR002885">
    <property type="entry name" value="PPR_rpt"/>
</dbReference>